<evidence type="ECO:0000256" key="8">
    <source>
        <dbReference type="SAM" id="Phobius"/>
    </source>
</evidence>
<comment type="subcellular location">
    <subcellularLocation>
        <location evidence="1">Cell membrane</location>
        <topology evidence="1">Multi-pass membrane protein</topology>
    </subcellularLocation>
</comment>
<dbReference type="Proteomes" id="UP000786811">
    <property type="component" value="Unassembled WGS sequence"/>
</dbReference>
<protein>
    <submittedName>
        <fullName evidence="9">Uncharacterized protein</fullName>
    </submittedName>
</protein>
<keyword evidence="3 8" id="KW-0812">Transmembrane</keyword>
<dbReference type="AlphaFoldDB" id="A0A8J2E2G2"/>
<keyword evidence="10" id="KW-1185">Reference proteome</keyword>
<dbReference type="PANTHER" id="PTHR42643:SF24">
    <property type="entry name" value="IONOTROPIC RECEPTOR 60A"/>
    <property type="match status" value="1"/>
</dbReference>
<gene>
    <name evidence="9" type="ORF">HICCMSTLAB_LOCUS1345</name>
</gene>
<evidence type="ECO:0000256" key="4">
    <source>
        <dbReference type="ARBA" id="ARBA00022989"/>
    </source>
</evidence>
<evidence type="ECO:0000256" key="5">
    <source>
        <dbReference type="ARBA" id="ARBA00023136"/>
    </source>
</evidence>
<keyword evidence="7" id="KW-0325">Glycoprotein</keyword>
<keyword evidence="4 8" id="KW-1133">Transmembrane helix</keyword>
<dbReference type="InterPro" id="IPR052192">
    <property type="entry name" value="Insect_Ionotropic_Sensory_Rcpt"/>
</dbReference>
<evidence type="ECO:0000256" key="6">
    <source>
        <dbReference type="ARBA" id="ARBA00023170"/>
    </source>
</evidence>
<dbReference type="EMBL" id="CAJNRD030001116">
    <property type="protein sequence ID" value="CAG5075191.1"/>
    <property type="molecule type" value="Genomic_DNA"/>
</dbReference>
<keyword evidence="2" id="KW-1003">Cell membrane</keyword>
<evidence type="ECO:0000256" key="3">
    <source>
        <dbReference type="ARBA" id="ARBA00022692"/>
    </source>
</evidence>
<comment type="caution">
    <text evidence="9">The sequence shown here is derived from an EMBL/GenBank/DDBJ whole genome shotgun (WGS) entry which is preliminary data.</text>
</comment>
<keyword evidence="5 8" id="KW-0472">Membrane</keyword>
<name>A0A8J2E2G2_COTCN</name>
<organism evidence="9 10">
    <name type="scientific">Cotesia congregata</name>
    <name type="common">Parasitoid wasp</name>
    <name type="synonym">Apanteles congregatus</name>
    <dbReference type="NCBI Taxonomy" id="51543"/>
    <lineage>
        <taxon>Eukaryota</taxon>
        <taxon>Metazoa</taxon>
        <taxon>Ecdysozoa</taxon>
        <taxon>Arthropoda</taxon>
        <taxon>Hexapoda</taxon>
        <taxon>Insecta</taxon>
        <taxon>Pterygota</taxon>
        <taxon>Neoptera</taxon>
        <taxon>Endopterygota</taxon>
        <taxon>Hymenoptera</taxon>
        <taxon>Apocrita</taxon>
        <taxon>Ichneumonoidea</taxon>
        <taxon>Braconidae</taxon>
        <taxon>Microgastrinae</taxon>
        <taxon>Cotesia</taxon>
    </lineage>
</organism>
<reference evidence="9" key="1">
    <citation type="submission" date="2021-04" db="EMBL/GenBank/DDBJ databases">
        <authorList>
            <person name="Chebbi M.A.C M."/>
        </authorList>
    </citation>
    <scope>NUCLEOTIDE SEQUENCE</scope>
</reference>
<dbReference type="GO" id="GO:0005886">
    <property type="term" value="C:plasma membrane"/>
    <property type="evidence" value="ECO:0007669"/>
    <property type="project" value="UniProtKB-SubCell"/>
</dbReference>
<dbReference type="PANTHER" id="PTHR42643">
    <property type="entry name" value="IONOTROPIC RECEPTOR 20A-RELATED"/>
    <property type="match status" value="1"/>
</dbReference>
<keyword evidence="6" id="KW-0675">Receptor</keyword>
<sequence length="366" mass="42988">MMYTYNPFTNYAPHPWKEIEVTEKPNSRWTLYNLRFTNEKEACHVIEFDKTKLLNGYTIKISASDRYYNSKFVYLKNSNSVLKTGARDMNLYLSSLKNIKKYKVSAIPVYFEIPFLIATQYRNNSQPPQINSVIDSYTGMIMIVSLLSLITVIVLINKYQFGGAFRDVYLLLLDMEVLLPLNRCFSRVVFLSAFLFAFVFSPLLEGQFFALLAKPTYRNVENLKDLYEYKYQVRFFLNVYKDILDTGLWTTDQDIKYLHKNKKGNFHGCLKLAHKESSTACIDAAEFILKNAPKFKLHISKEVLFPSYYVHITRADWPLKDRVGKKIVQAFEAGFNYYNNRTFILDQLKKMKAVEKVAEFEKYDIW</sequence>
<feature type="transmembrane region" description="Helical" evidence="8">
    <location>
        <begin position="184"/>
        <end position="204"/>
    </location>
</feature>
<evidence type="ECO:0000256" key="7">
    <source>
        <dbReference type="ARBA" id="ARBA00023180"/>
    </source>
</evidence>
<evidence type="ECO:0000256" key="1">
    <source>
        <dbReference type="ARBA" id="ARBA00004651"/>
    </source>
</evidence>
<evidence type="ECO:0000313" key="9">
    <source>
        <dbReference type="EMBL" id="CAG5075191.1"/>
    </source>
</evidence>
<evidence type="ECO:0000256" key="2">
    <source>
        <dbReference type="ARBA" id="ARBA00022475"/>
    </source>
</evidence>
<feature type="transmembrane region" description="Helical" evidence="8">
    <location>
        <begin position="137"/>
        <end position="156"/>
    </location>
</feature>
<dbReference type="OrthoDB" id="7679028at2759"/>
<proteinExistence type="predicted"/>
<accession>A0A8J2E2G2</accession>
<evidence type="ECO:0000313" key="10">
    <source>
        <dbReference type="Proteomes" id="UP000786811"/>
    </source>
</evidence>